<dbReference type="Gene3D" id="3.40.50.300">
    <property type="entry name" value="P-loop containing nucleotide triphosphate hydrolases"/>
    <property type="match status" value="1"/>
</dbReference>
<dbReference type="Proteomes" id="UP000297703">
    <property type="component" value="Unassembled WGS sequence"/>
</dbReference>
<dbReference type="SUPFAM" id="SSF52540">
    <property type="entry name" value="P-loop containing nucleoside triphosphate hydrolases"/>
    <property type="match status" value="1"/>
</dbReference>
<proteinExistence type="predicted"/>
<dbReference type="InterPro" id="IPR003439">
    <property type="entry name" value="ABC_transporter-like_ATP-bd"/>
</dbReference>
<dbReference type="GO" id="GO:0016887">
    <property type="term" value="F:ATP hydrolysis activity"/>
    <property type="evidence" value="ECO:0007669"/>
    <property type="project" value="InterPro"/>
</dbReference>
<keyword evidence="1" id="KW-0813">Transport</keyword>
<evidence type="ECO:0000259" key="4">
    <source>
        <dbReference type="PROSITE" id="PS50893"/>
    </source>
</evidence>
<dbReference type="PANTHER" id="PTHR24220:SF685">
    <property type="entry name" value="ABC TRANSPORTER RELATED"/>
    <property type="match status" value="1"/>
</dbReference>
<dbReference type="CDD" id="cd03255">
    <property type="entry name" value="ABC_MJ0796_LolCDE_FtsE"/>
    <property type="match status" value="1"/>
</dbReference>
<evidence type="ECO:0000313" key="6">
    <source>
        <dbReference type="Proteomes" id="UP000297703"/>
    </source>
</evidence>
<keyword evidence="6" id="KW-1185">Reference proteome</keyword>
<reference evidence="5 6" key="1">
    <citation type="submission" date="2019-04" db="EMBL/GenBank/DDBJ databases">
        <title>Draft genome of the big-headed turtle Platysternon megacephalum.</title>
        <authorList>
            <person name="Gong S."/>
        </authorList>
    </citation>
    <scope>NUCLEOTIDE SEQUENCE [LARGE SCALE GENOMIC DNA]</scope>
    <source>
        <strain evidence="5">DO16091913</strain>
        <tissue evidence="5">Muscle</tissue>
    </source>
</reference>
<dbReference type="GO" id="GO:0022857">
    <property type="term" value="F:transmembrane transporter activity"/>
    <property type="evidence" value="ECO:0007669"/>
    <property type="project" value="TreeGrafter"/>
</dbReference>
<reference evidence="5 6" key="2">
    <citation type="submission" date="2019-04" db="EMBL/GenBank/DDBJ databases">
        <title>The genome sequence of big-headed turtle.</title>
        <authorList>
            <person name="Gong S."/>
        </authorList>
    </citation>
    <scope>NUCLEOTIDE SEQUENCE [LARGE SCALE GENOMIC DNA]</scope>
    <source>
        <strain evidence="5">DO16091913</strain>
        <tissue evidence="5">Muscle</tissue>
    </source>
</reference>
<dbReference type="GO" id="GO:0005886">
    <property type="term" value="C:plasma membrane"/>
    <property type="evidence" value="ECO:0007669"/>
    <property type="project" value="TreeGrafter"/>
</dbReference>
<evidence type="ECO:0000256" key="1">
    <source>
        <dbReference type="ARBA" id="ARBA00022448"/>
    </source>
</evidence>
<accession>A0A4D9DEF8</accession>
<dbReference type="PROSITE" id="PS00211">
    <property type="entry name" value="ABC_TRANSPORTER_1"/>
    <property type="match status" value="1"/>
</dbReference>
<organism evidence="5 6">
    <name type="scientific">Platysternon megacephalum</name>
    <name type="common">big-headed turtle</name>
    <dbReference type="NCBI Taxonomy" id="55544"/>
    <lineage>
        <taxon>Eukaryota</taxon>
        <taxon>Metazoa</taxon>
        <taxon>Chordata</taxon>
        <taxon>Craniata</taxon>
        <taxon>Vertebrata</taxon>
        <taxon>Euteleostomi</taxon>
        <taxon>Archelosauria</taxon>
        <taxon>Testudinata</taxon>
        <taxon>Testudines</taxon>
        <taxon>Cryptodira</taxon>
        <taxon>Durocryptodira</taxon>
        <taxon>Testudinoidea</taxon>
        <taxon>Platysternidae</taxon>
        <taxon>Platysternon</taxon>
    </lineage>
</organism>
<dbReference type="OrthoDB" id="6373771at2759"/>
<keyword evidence="2" id="KW-0547">Nucleotide-binding</keyword>
<dbReference type="GO" id="GO:0098796">
    <property type="term" value="C:membrane protein complex"/>
    <property type="evidence" value="ECO:0007669"/>
    <property type="project" value="UniProtKB-ARBA"/>
</dbReference>
<dbReference type="GO" id="GO:0016829">
    <property type="term" value="F:lyase activity"/>
    <property type="evidence" value="ECO:0007669"/>
    <property type="project" value="UniProtKB-KW"/>
</dbReference>
<dbReference type="SMART" id="SM00382">
    <property type="entry name" value="AAA"/>
    <property type="match status" value="1"/>
</dbReference>
<dbReference type="EMBL" id="QXTE01023599">
    <property type="protein sequence ID" value="TFJ94881.1"/>
    <property type="molecule type" value="Genomic_DNA"/>
</dbReference>
<evidence type="ECO:0000256" key="3">
    <source>
        <dbReference type="ARBA" id="ARBA00022840"/>
    </source>
</evidence>
<dbReference type="STRING" id="55544.A0A4D9DEF8"/>
<dbReference type="GO" id="GO:0005524">
    <property type="term" value="F:ATP binding"/>
    <property type="evidence" value="ECO:0007669"/>
    <property type="project" value="UniProtKB-KW"/>
</dbReference>
<dbReference type="InterPro" id="IPR027417">
    <property type="entry name" value="P-loop_NTPase"/>
</dbReference>
<name>A0A4D9DEF8_9SAUR</name>
<keyword evidence="3" id="KW-0067">ATP-binding</keyword>
<dbReference type="InterPro" id="IPR015854">
    <property type="entry name" value="ABC_transpr_LolD-like"/>
</dbReference>
<sequence>MNPSAVVEATGLVKTYGAGAQVVRAVDNVSVAFAPGTFTAIMGPSGSGKSTLMHCLAGLDEITSGSVRLDSVELAGMSDRYLTQLRREKVGFVFQQFNLLPGLTMLENIRLPLRLAGMKPDIGYEQRLIDSLGLANRLDHRPSELSGGQQQRAAIARALITHPAVVFADEPTGALDSKNGVAILEYLRRASTEDNQSIVMVTHDANAASYASRVLLMSDGRIVDDLSAPPAGALLAAIARIDARSAR</sequence>
<evidence type="ECO:0000313" key="5">
    <source>
        <dbReference type="EMBL" id="TFJ94881.1"/>
    </source>
</evidence>
<protein>
    <submittedName>
        <fullName evidence="5">3-hydroxy-3-methylglutaryl-CoA lyase</fullName>
    </submittedName>
</protein>
<dbReference type="PANTHER" id="PTHR24220">
    <property type="entry name" value="IMPORT ATP-BINDING PROTEIN"/>
    <property type="match status" value="1"/>
</dbReference>
<comment type="caution">
    <text evidence="5">The sequence shown here is derived from an EMBL/GenBank/DDBJ whole genome shotgun (WGS) entry which is preliminary data.</text>
</comment>
<dbReference type="InterPro" id="IPR017871">
    <property type="entry name" value="ABC_transporter-like_CS"/>
</dbReference>
<keyword evidence="5" id="KW-0456">Lyase</keyword>
<dbReference type="PROSITE" id="PS50893">
    <property type="entry name" value="ABC_TRANSPORTER_2"/>
    <property type="match status" value="1"/>
</dbReference>
<gene>
    <name evidence="5" type="ORF">DR999_PMT23865</name>
</gene>
<dbReference type="AlphaFoldDB" id="A0A4D9DEF8"/>
<dbReference type="InterPro" id="IPR003593">
    <property type="entry name" value="AAA+_ATPase"/>
</dbReference>
<dbReference type="InterPro" id="IPR017911">
    <property type="entry name" value="MacB-like_ATP-bd"/>
</dbReference>
<dbReference type="Pfam" id="PF00005">
    <property type="entry name" value="ABC_tran"/>
    <property type="match status" value="1"/>
</dbReference>
<dbReference type="FunFam" id="3.40.50.300:FF:000032">
    <property type="entry name" value="Export ABC transporter ATP-binding protein"/>
    <property type="match status" value="1"/>
</dbReference>
<evidence type="ECO:0000256" key="2">
    <source>
        <dbReference type="ARBA" id="ARBA00022741"/>
    </source>
</evidence>
<feature type="domain" description="ABC transporter" evidence="4">
    <location>
        <begin position="7"/>
        <end position="244"/>
    </location>
</feature>